<protein>
    <submittedName>
        <fullName evidence="1">Uncharacterized protein</fullName>
    </submittedName>
</protein>
<evidence type="ECO:0000313" key="1">
    <source>
        <dbReference type="EMBL" id="GAI92842.1"/>
    </source>
</evidence>
<comment type="caution">
    <text evidence="1">The sequence shown here is derived from an EMBL/GenBank/DDBJ whole genome shotgun (WGS) entry which is preliminary data.</text>
</comment>
<sequence>MSEMEEIDQVIEGRDHISISTIKLKTGIDGRAIARYLRNTGEWERYTQGKTSRPVWTRKVIEQYCSNCGMMDDSCGCDHPNLKEIEQ</sequence>
<dbReference type="AlphaFoldDB" id="X1SII6"/>
<gene>
    <name evidence="1" type="ORF">S12H4_34685</name>
</gene>
<dbReference type="EMBL" id="BARW01020543">
    <property type="protein sequence ID" value="GAI92842.1"/>
    <property type="molecule type" value="Genomic_DNA"/>
</dbReference>
<name>X1SII6_9ZZZZ</name>
<accession>X1SII6</accession>
<reference evidence="1" key="1">
    <citation type="journal article" date="2014" name="Front. Microbiol.">
        <title>High frequency of phylogenetically diverse reductive dehalogenase-homologous genes in deep subseafloor sedimentary metagenomes.</title>
        <authorList>
            <person name="Kawai M."/>
            <person name="Futagami T."/>
            <person name="Toyoda A."/>
            <person name="Takaki Y."/>
            <person name="Nishi S."/>
            <person name="Hori S."/>
            <person name="Arai W."/>
            <person name="Tsubouchi T."/>
            <person name="Morono Y."/>
            <person name="Uchiyama I."/>
            <person name="Ito T."/>
            <person name="Fujiyama A."/>
            <person name="Inagaki F."/>
            <person name="Takami H."/>
        </authorList>
    </citation>
    <scope>NUCLEOTIDE SEQUENCE</scope>
    <source>
        <strain evidence="1">Expedition CK06-06</strain>
    </source>
</reference>
<proteinExistence type="predicted"/>
<organism evidence="1">
    <name type="scientific">marine sediment metagenome</name>
    <dbReference type="NCBI Taxonomy" id="412755"/>
    <lineage>
        <taxon>unclassified sequences</taxon>
        <taxon>metagenomes</taxon>
        <taxon>ecological metagenomes</taxon>
    </lineage>
</organism>